<evidence type="ECO:0000313" key="2">
    <source>
        <dbReference type="Proteomes" id="UP000271098"/>
    </source>
</evidence>
<organism evidence="3">
    <name type="scientific">Gongylonema pulchrum</name>
    <dbReference type="NCBI Taxonomy" id="637853"/>
    <lineage>
        <taxon>Eukaryota</taxon>
        <taxon>Metazoa</taxon>
        <taxon>Ecdysozoa</taxon>
        <taxon>Nematoda</taxon>
        <taxon>Chromadorea</taxon>
        <taxon>Rhabditida</taxon>
        <taxon>Spirurina</taxon>
        <taxon>Spiruromorpha</taxon>
        <taxon>Spiruroidea</taxon>
        <taxon>Gongylonematidae</taxon>
        <taxon>Gongylonema</taxon>
    </lineage>
</organism>
<reference evidence="1 2" key="2">
    <citation type="submission" date="2018-11" db="EMBL/GenBank/DDBJ databases">
        <authorList>
            <consortium name="Pathogen Informatics"/>
        </authorList>
    </citation>
    <scope>NUCLEOTIDE SEQUENCE [LARGE SCALE GENOMIC DNA]</scope>
</reference>
<dbReference type="WBParaSite" id="GPUH_0002696901-mRNA-1">
    <property type="protein sequence ID" value="GPUH_0002696901-mRNA-1"/>
    <property type="gene ID" value="GPUH_0002696901"/>
</dbReference>
<reference evidence="3" key="1">
    <citation type="submission" date="2016-06" db="UniProtKB">
        <authorList>
            <consortium name="WormBaseParasite"/>
        </authorList>
    </citation>
    <scope>IDENTIFICATION</scope>
</reference>
<sequence>MRSAVPKFHDGATSFTALAVSAGGDCVPLARVTLVGPFVCRALFVSDLLLAVGSKTVPLLVCCVDPQFGGAVQCLPAGQITLSPAGNLRLEMSDQAAARTGAASVDPPQPAAAAASQQADNSHKVTLLCHCFHCFFFFFVT</sequence>
<evidence type="ECO:0000313" key="3">
    <source>
        <dbReference type="WBParaSite" id="GPUH_0002696901-mRNA-1"/>
    </source>
</evidence>
<dbReference type="EMBL" id="UYRT01115893">
    <property type="protein sequence ID" value="VDN49705.1"/>
    <property type="molecule type" value="Genomic_DNA"/>
</dbReference>
<dbReference type="AlphaFoldDB" id="A0A183F148"/>
<dbReference type="Proteomes" id="UP000271098">
    <property type="component" value="Unassembled WGS sequence"/>
</dbReference>
<evidence type="ECO:0000313" key="1">
    <source>
        <dbReference type="EMBL" id="VDN49705.1"/>
    </source>
</evidence>
<protein>
    <submittedName>
        <fullName evidence="3">TAXi_C domain-containing protein</fullName>
    </submittedName>
</protein>
<keyword evidence="2" id="KW-1185">Reference proteome</keyword>
<name>A0A183F148_9BILA</name>
<proteinExistence type="predicted"/>
<accession>A0A183F148</accession>
<gene>
    <name evidence="1" type="ORF">GPUH_LOCUS26939</name>
</gene>